<dbReference type="InterPro" id="IPR042526">
    <property type="entry name" value="Atg5_HR"/>
</dbReference>
<feature type="region of interest" description="Disordered" evidence="12">
    <location>
        <begin position="103"/>
        <end position="122"/>
    </location>
</feature>
<dbReference type="GO" id="GO:0044233">
    <property type="term" value="C:mitochondria-associated endoplasmic reticulum membrane contact site"/>
    <property type="evidence" value="ECO:0007669"/>
    <property type="project" value="TreeGrafter"/>
</dbReference>
<dbReference type="GO" id="GO:0019776">
    <property type="term" value="F:Atg8-family ligase activity"/>
    <property type="evidence" value="ECO:0007669"/>
    <property type="project" value="TreeGrafter"/>
</dbReference>
<keyword evidence="6 11" id="KW-0832">Ubl conjugation</keyword>
<evidence type="ECO:0000313" key="16">
    <source>
        <dbReference type="EMBL" id="PSN60637.1"/>
    </source>
</evidence>
<dbReference type="GO" id="GO:0034274">
    <property type="term" value="C:Atg12-Atg5-Atg16 complex"/>
    <property type="evidence" value="ECO:0007669"/>
    <property type="project" value="TreeGrafter"/>
</dbReference>
<feature type="domain" description="Autophagy protein ATG5 UblB" evidence="13">
    <location>
        <begin position="231"/>
        <end position="328"/>
    </location>
</feature>
<keyword evidence="9 11" id="KW-0472">Membrane</keyword>
<dbReference type="FunFam" id="3.10.20.90:FF:000290">
    <property type="entry name" value="Autophagy protein 5"/>
    <property type="match status" value="1"/>
</dbReference>
<proteinExistence type="inferred from homology"/>
<evidence type="ECO:0000259" key="13">
    <source>
        <dbReference type="Pfam" id="PF04106"/>
    </source>
</evidence>
<dbReference type="Pfam" id="PF04106">
    <property type="entry name" value="ATG5_UblB"/>
    <property type="match status" value="1"/>
</dbReference>
<comment type="similarity">
    <text evidence="2 11">Belongs to the ATG5 family.</text>
</comment>
<comment type="function">
    <text evidence="10">Involved in cytoplasm to vacuole transport (Cvt) and autophagic vesicle formation. Autophagy is essential for maintenance of amino acid levels and protein synthesis under nitrogen starvation. Required for selective autophagic degradation of the nucleus (nucleophagy). Also required for mitophagy, which eliminates defective or superfluous mitochondria in order to fulfill cellular energy requirements and prevent excess ROS production. Conjugation with ATG12, through a ubiquitin-like conjugating system involving ATG7 as an E1-like activating enzyme and ATG10 as an E2-like conjugating enzyme, is essential for its function. The ATG12-ATG5 conjugate acts as an E3-like enzyme which is required for lipidation of ATG8 and ATG8 association to the vesicle membranes.</text>
</comment>
<dbReference type="PANTHER" id="PTHR13040:SF2">
    <property type="entry name" value="AUTOPHAGY PROTEIN 5"/>
    <property type="match status" value="1"/>
</dbReference>
<sequence>MSSRDVSARLRQAVWHGSIPLEIRLDKGDCRTYDDSDPYLVQFPRLSYLGLLVPKLQDFFASSLIYPDASRHHVWLSYEAVPLKWHYPLGLLHDLYSGAEPAYPSDDDVEEKHGSGEDEEQKQFPWKLTVHFSDYPAEQLVPADDEGKFLHDMYMNQVKEVNSSLAQYHRTGPWPNLLQADYLRTGTGKTVMFLSKEDSTQLWDSVKQHNFAMFNQINHKLLNPQGTTLRHIPIRLYLPHAASQAPQEDATPGSLRVVQALVTPSLSSRQPQTIGTALNQIIPSLFPSRRSPLLAQAVLHGAVLPLSASVEDCIRAAAYLDGWLHIAIVMMA</sequence>
<organism evidence="16 17">
    <name type="scientific">Corynespora cassiicola Philippines</name>
    <dbReference type="NCBI Taxonomy" id="1448308"/>
    <lineage>
        <taxon>Eukaryota</taxon>
        <taxon>Fungi</taxon>
        <taxon>Dikarya</taxon>
        <taxon>Ascomycota</taxon>
        <taxon>Pezizomycotina</taxon>
        <taxon>Dothideomycetes</taxon>
        <taxon>Pleosporomycetidae</taxon>
        <taxon>Pleosporales</taxon>
        <taxon>Corynesporascaceae</taxon>
        <taxon>Corynespora</taxon>
    </lineage>
</organism>
<keyword evidence="4 11" id="KW-0813">Transport</keyword>
<evidence type="ECO:0000256" key="8">
    <source>
        <dbReference type="ARBA" id="ARBA00023006"/>
    </source>
</evidence>
<evidence type="ECO:0000256" key="2">
    <source>
        <dbReference type="ARBA" id="ARBA00006910"/>
    </source>
</evidence>
<evidence type="ECO:0000256" key="5">
    <source>
        <dbReference type="ARBA" id="ARBA00022499"/>
    </source>
</evidence>
<dbReference type="Proteomes" id="UP000240883">
    <property type="component" value="Unassembled WGS sequence"/>
</dbReference>
<dbReference type="GO" id="GO:0015031">
    <property type="term" value="P:protein transport"/>
    <property type="evidence" value="ECO:0007669"/>
    <property type="project" value="UniProtKB-KW"/>
</dbReference>
<dbReference type="InterPro" id="IPR042527">
    <property type="entry name" value="Atg5_UblA_dom_sf"/>
</dbReference>
<gene>
    <name evidence="16" type="ORF">BS50DRAFT_640046</name>
</gene>
<keyword evidence="7" id="KW-0653">Protein transport</keyword>
<evidence type="ECO:0000256" key="1">
    <source>
        <dbReference type="ARBA" id="ARBA00004623"/>
    </source>
</evidence>
<dbReference type="Pfam" id="PF20637">
    <property type="entry name" value="ATG5_HBR"/>
    <property type="match status" value="1"/>
</dbReference>
<dbReference type="GO" id="GO:0034045">
    <property type="term" value="C:phagophore assembly site membrane"/>
    <property type="evidence" value="ECO:0007669"/>
    <property type="project" value="UniProtKB-SubCell"/>
</dbReference>
<evidence type="ECO:0000256" key="12">
    <source>
        <dbReference type="SAM" id="MobiDB-lite"/>
    </source>
</evidence>
<evidence type="ECO:0000256" key="4">
    <source>
        <dbReference type="ARBA" id="ARBA00022448"/>
    </source>
</evidence>
<dbReference type="Pfam" id="PF20638">
    <property type="entry name" value="ATG5_UblA"/>
    <property type="match status" value="1"/>
</dbReference>
<feature type="domain" description="Autophagy protein ATG5 UblA" evidence="15">
    <location>
        <begin position="14"/>
        <end position="132"/>
    </location>
</feature>
<reference evidence="16 17" key="1">
    <citation type="journal article" date="2018" name="Front. Microbiol.">
        <title>Genome-Wide Analysis of Corynespora cassiicola Leaf Fall Disease Putative Effectors.</title>
        <authorList>
            <person name="Lopez D."/>
            <person name="Ribeiro S."/>
            <person name="Label P."/>
            <person name="Fumanal B."/>
            <person name="Venisse J.S."/>
            <person name="Kohler A."/>
            <person name="de Oliveira R.R."/>
            <person name="Labutti K."/>
            <person name="Lipzen A."/>
            <person name="Lail K."/>
            <person name="Bauer D."/>
            <person name="Ohm R.A."/>
            <person name="Barry K.W."/>
            <person name="Spatafora J."/>
            <person name="Grigoriev I.V."/>
            <person name="Martin F.M."/>
            <person name="Pujade-Renaud V."/>
        </authorList>
    </citation>
    <scope>NUCLEOTIDE SEQUENCE [LARGE SCALE GENOMIC DNA]</scope>
    <source>
        <strain evidence="16 17">Philippines</strain>
    </source>
</reference>
<keyword evidence="17" id="KW-1185">Reference proteome</keyword>
<dbReference type="Gene3D" id="3.10.20.620">
    <property type="match status" value="1"/>
</dbReference>
<dbReference type="InterPro" id="IPR048318">
    <property type="entry name" value="ATG5_UblB"/>
</dbReference>
<dbReference type="GO" id="GO:0006995">
    <property type="term" value="P:cellular response to nitrogen starvation"/>
    <property type="evidence" value="ECO:0007669"/>
    <property type="project" value="TreeGrafter"/>
</dbReference>
<evidence type="ECO:0000259" key="15">
    <source>
        <dbReference type="Pfam" id="PF20638"/>
    </source>
</evidence>
<dbReference type="GO" id="GO:0061908">
    <property type="term" value="C:phagophore"/>
    <property type="evidence" value="ECO:0007669"/>
    <property type="project" value="TreeGrafter"/>
</dbReference>
<accession>A0A2T2N5B1</accession>
<keyword evidence="8 11" id="KW-0072">Autophagy</keyword>
<dbReference type="FunFam" id="3.10.20.620:FF:000004">
    <property type="entry name" value="Autophagy protein 5"/>
    <property type="match status" value="1"/>
</dbReference>
<feature type="domain" description="Autophagy protein ATG5 alpha-helical bundle region" evidence="14">
    <location>
        <begin position="179"/>
        <end position="223"/>
    </location>
</feature>
<dbReference type="STRING" id="1448308.A0A2T2N5B1"/>
<dbReference type="Gene3D" id="3.10.20.90">
    <property type="entry name" value="Phosphatidylinositol 3-kinase Catalytic Subunit, Chain A, domain 1"/>
    <property type="match status" value="1"/>
</dbReference>
<dbReference type="AlphaFoldDB" id="A0A2T2N5B1"/>
<keyword evidence="5 11" id="KW-1017">Isopeptide bond</keyword>
<dbReference type="GO" id="GO:0000422">
    <property type="term" value="P:autophagy of mitochondrion"/>
    <property type="evidence" value="ECO:0007669"/>
    <property type="project" value="TreeGrafter"/>
</dbReference>
<comment type="subunit">
    <text evidence="11">Conjugated with ATG12.</text>
</comment>
<dbReference type="InterPro" id="IPR007239">
    <property type="entry name" value="Atg5"/>
</dbReference>
<dbReference type="GO" id="GO:0034727">
    <property type="term" value="P:piecemeal microautophagy of the nucleus"/>
    <property type="evidence" value="ECO:0007669"/>
    <property type="project" value="TreeGrafter"/>
</dbReference>
<evidence type="ECO:0000256" key="9">
    <source>
        <dbReference type="ARBA" id="ARBA00023136"/>
    </source>
</evidence>
<dbReference type="EMBL" id="KZ678148">
    <property type="protein sequence ID" value="PSN60637.1"/>
    <property type="molecule type" value="Genomic_DNA"/>
</dbReference>
<dbReference type="InterPro" id="IPR048940">
    <property type="entry name" value="ATG5_HBR"/>
</dbReference>
<name>A0A2T2N5B1_CORCC</name>
<evidence type="ECO:0000256" key="10">
    <source>
        <dbReference type="ARBA" id="ARBA00024770"/>
    </source>
</evidence>
<dbReference type="PANTHER" id="PTHR13040">
    <property type="entry name" value="AUTOPHAGY PROTEIN 5"/>
    <property type="match status" value="1"/>
</dbReference>
<dbReference type="OrthoDB" id="272162at2759"/>
<evidence type="ECO:0000256" key="6">
    <source>
        <dbReference type="ARBA" id="ARBA00022843"/>
    </source>
</evidence>
<dbReference type="GO" id="GO:0005776">
    <property type="term" value="C:autophagosome"/>
    <property type="evidence" value="ECO:0007669"/>
    <property type="project" value="TreeGrafter"/>
</dbReference>
<dbReference type="Gene3D" id="1.10.246.190">
    <property type="entry name" value="Autophagy protein Apg5, helix rich domain"/>
    <property type="match status" value="1"/>
</dbReference>
<protein>
    <recommendedName>
        <fullName evidence="3 11">Autophagy protein 5</fullName>
    </recommendedName>
</protein>
<evidence type="ECO:0000256" key="7">
    <source>
        <dbReference type="ARBA" id="ARBA00022927"/>
    </source>
</evidence>
<evidence type="ECO:0000256" key="3">
    <source>
        <dbReference type="ARBA" id="ARBA00015616"/>
    </source>
</evidence>
<evidence type="ECO:0000313" key="17">
    <source>
        <dbReference type="Proteomes" id="UP000240883"/>
    </source>
</evidence>
<evidence type="ECO:0000256" key="11">
    <source>
        <dbReference type="RuleBase" id="RU361202"/>
    </source>
</evidence>
<comment type="subcellular location">
    <subcellularLocation>
        <location evidence="1 11">Preautophagosomal structure membrane</location>
        <topology evidence="1 11">Peripheral membrane protein</topology>
    </subcellularLocation>
</comment>
<evidence type="ECO:0000259" key="14">
    <source>
        <dbReference type="Pfam" id="PF20637"/>
    </source>
</evidence>
<dbReference type="InterPro" id="IPR048939">
    <property type="entry name" value="ATG5_UblA"/>
</dbReference>